<dbReference type="Proteomes" id="UP001595868">
    <property type="component" value="Unassembled WGS sequence"/>
</dbReference>
<evidence type="ECO:0000313" key="2">
    <source>
        <dbReference type="EMBL" id="MFC4106883.1"/>
    </source>
</evidence>
<feature type="compositionally biased region" description="Low complexity" evidence="1">
    <location>
        <begin position="46"/>
        <end position="61"/>
    </location>
</feature>
<organism evidence="2 3">
    <name type="scientific">Micromonospora zhanjiangensis</name>
    <dbReference type="NCBI Taxonomy" id="1522057"/>
    <lineage>
        <taxon>Bacteria</taxon>
        <taxon>Bacillati</taxon>
        <taxon>Actinomycetota</taxon>
        <taxon>Actinomycetes</taxon>
        <taxon>Micromonosporales</taxon>
        <taxon>Micromonosporaceae</taxon>
        <taxon>Micromonospora</taxon>
    </lineage>
</organism>
<sequence>MTEQSKQVGQHAAQAGGEVAQTAQQEGRQVAQEAKTQARDLMGETRGQLQEQARQQQHRAASGLRGIGSELRSMTDRAESSGPAAELLRQAGGRIDGAADWLENREPGQLVEEVRGYARRHPVAFLAGAAALGVLAGRLTRNVTAASHHGPSSTAAAPSGAGDGRSSYGRGQAGTGQAGTGTQTGRSRPAFEEPAAYPTVETPYGEDVHGAGRRA</sequence>
<feature type="compositionally biased region" description="Basic and acidic residues" evidence="1">
    <location>
        <begin position="206"/>
        <end position="215"/>
    </location>
</feature>
<gene>
    <name evidence="2" type="ORF">ACFOX0_13220</name>
</gene>
<dbReference type="EMBL" id="JBHSBN010000007">
    <property type="protein sequence ID" value="MFC4106883.1"/>
    <property type="molecule type" value="Genomic_DNA"/>
</dbReference>
<comment type="caution">
    <text evidence="2">The sequence shown here is derived from an EMBL/GenBank/DDBJ whole genome shotgun (WGS) entry which is preliminary data.</text>
</comment>
<protein>
    <recommendedName>
        <fullName evidence="4">Late embryogenesis abundant protein</fullName>
    </recommendedName>
</protein>
<feature type="region of interest" description="Disordered" evidence="1">
    <location>
        <begin position="1"/>
        <end position="87"/>
    </location>
</feature>
<feature type="region of interest" description="Disordered" evidence="1">
    <location>
        <begin position="144"/>
        <end position="215"/>
    </location>
</feature>
<evidence type="ECO:0000256" key="1">
    <source>
        <dbReference type="SAM" id="MobiDB-lite"/>
    </source>
</evidence>
<keyword evidence="3" id="KW-1185">Reference proteome</keyword>
<name>A0ABV8KLA8_9ACTN</name>
<dbReference type="RefSeq" id="WP_377545216.1">
    <property type="nucleotide sequence ID" value="NZ_JBHSBN010000007.1"/>
</dbReference>
<evidence type="ECO:0008006" key="4">
    <source>
        <dbReference type="Google" id="ProtNLM"/>
    </source>
</evidence>
<proteinExistence type="predicted"/>
<accession>A0ABV8KLA8</accession>
<feature type="compositionally biased region" description="Low complexity" evidence="1">
    <location>
        <begin position="144"/>
        <end position="160"/>
    </location>
</feature>
<reference evidence="3" key="1">
    <citation type="journal article" date="2019" name="Int. J. Syst. Evol. Microbiol.">
        <title>The Global Catalogue of Microorganisms (GCM) 10K type strain sequencing project: providing services to taxonomists for standard genome sequencing and annotation.</title>
        <authorList>
            <consortium name="The Broad Institute Genomics Platform"/>
            <consortium name="The Broad Institute Genome Sequencing Center for Infectious Disease"/>
            <person name="Wu L."/>
            <person name="Ma J."/>
        </authorList>
    </citation>
    <scope>NUCLEOTIDE SEQUENCE [LARGE SCALE GENOMIC DNA]</scope>
    <source>
        <strain evidence="3">2902at01</strain>
    </source>
</reference>
<evidence type="ECO:0000313" key="3">
    <source>
        <dbReference type="Proteomes" id="UP001595868"/>
    </source>
</evidence>